<dbReference type="EMBL" id="JABSNO010000029">
    <property type="protein sequence ID" value="NRS93852.1"/>
    <property type="molecule type" value="Genomic_DNA"/>
</dbReference>
<dbReference type="RefSeq" id="WP_173780393.1">
    <property type="nucleotide sequence ID" value="NZ_JABSNO010000029.1"/>
</dbReference>
<dbReference type="AlphaFoldDB" id="A0A8J8GC81"/>
<dbReference type="Proteomes" id="UP000610746">
    <property type="component" value="Unassembled WGS sequence"/>
</dbReference>
<name>A0A8J8GC81_9FLAO</name>
<evidence type="ECO:0000313" key="1">
    <source>
        <dbReference type="EMBL" id="NRS93852.1"/>
    </source>
</evidence>
<dbReference type="PROSITE" id="PS51257">
    <property type="entry name" value="PROKAR_LIPOPROTEIN"/>
    <property type="match status" value="1"/>
</dbReference>
<protein>
    <recommendedName>
        <fullName evidence="3">Lipoprotein</fullName>
    </recommendedName>
</protein>
<evidence type="ECO:0008006" key="3">
    <source>
        <dbReference type="Google" id="ProtNLM"/>
    </source>
</evidence>
<proteinExistence type="predicted"/>
<comment type="caution">
    <text evidence="1">The sequence shown here is derived from an EMBL/GenBank/DDBJ whole genome shotgun (WGS) entry which is preliminary data.</text>
</comment>
<evidence type="ECO:0000313" key="2">
    <source>
        <dbReference type="Proteomes" id="UP000610746"/>
    </source>
</evidence>
<accession>A0A8J8GC81</accession>
<keyword evidence="2" id="KW-1185">Reference proteome</keyword>
<gene>
    <name evidence="1" type="ORF">HNQ03_002943</name>
</gene>
<organism evidence="1 2">
    <name type="scientific">Frigoriflavimonas asaccharolytica</name>
    <dbReference type="NCBI Taxonomy" id="2735899"/>
    <lineage>
        <taxon>Bacteria</taxon>
        <taxon>Pseudomonadati</taxon>
        <taxon>Bacteroidota</taxon>
        <taxon>Flavobacteriia</taxon>
        <taxon>Flavobacteriales</taxon>
        <taxon>Weeksellaceae</taxon>
        <taxon>Frigoriflavimonas</taxon>
    </lineage>
</organism>
<sequence length="168" mass="19521">MINYKYCFLIIVITLGGCEKTSSASYHVNQKLEKKVISNPSDSVIVNITNNYNLEILNGSKYHQNFDFFQPIKNDLIKEKYYTQIIYDRNNIIINTEIGENANIYEDYYLSKSIPIKIDKIVRTTINKNSSEVEKLMCSEIVNEILSSSTKYRPLNNKLKKCVKTLQK</sequence>
<reference evidence="1" key="1">
    <citation type="submission" date="2020-05" db="EMBL/GenBank/DDBJ databases">
        <title>Genomic Encyclopedia of Type Strains, Phase IV (KMG-V): Genome sequencing to study the core and pangenomes of soil and plant-associated prokaryotes.</title>
        <authorList>
            <person name="Whitman W."/>
        </authorList>
    </citation>
    <scope>NUCLEOTIDE SEQUENCE</scope>
    <source>
        <strain evidence="1">16F</strain>
    </source>
</reference>